<evidence type="ECO:0000313" key="2">
    <source>
        <dbReference type="Proteomes" id="UP000507140"/>
    </source>
</evidence>
<gene>
    <name evidence="1" type="ORF">LMG3415_05127</name>
</gene>
<evidence type="ECO:0000313" key="1">
    <source>
        <dbReference type="EMBL" id="CAB3913975.1"/>
    </source>
</evidence>
<dbReference type="EMBL" id="CADIKR010000008">
    <property type="protein sequence ID" value="CAB3913975.1"/>
    <property type="molecule type" value="Genomic_DNA"/>
</dbReference>
<sequence length="73" mass="7950">MTEITLTIRVRVDDETALRVAARKRSIADGDSQVAANEYLNPDLTQLTDCAFMVLHPDYIPPSGMTILESGAA</sequence>
<keyword evidence="2" id="KW-1185">Reference proteome</keyword>
<proteinExistence type="predicted"/>
<organism evidence="1 2">
    <name type="scientific">Achromobacter mucicolens</name>
    <dbReference type="NCBI Taxonomy" id="1389922"/>
    <lineage>
        <taxon>Bacteria</taxon>
        <taxon>Pseudomonadati</taxon>
        <taxon>Pseudomonadota</taxon>
        <taxon>Betaproteobacteria</taxon>
        <taxon>Burkholderiales</taxon>
        <taxon>Alcaligenaceae</taxon>
        <taxon>Achromobacter</taxon>
    </lineage>
</organism>
<comment type="caution">
    <text evidence="1">The sequence shown here is derived from an EMBL/GenBank/DDBJ whole genome shotgun (WGS) entry which is preliminary data.</text>
</comment>
<protein>
    <submittedName>
        <fullName evidence="1">Uncharacterized protein</fullName>
    </submittedName>
</protein>
<dbReference type="RefSeq" id="WP_104654271.1">
    <property type="nucleotide sequence ID" value="NZ_CADIKR010000008.1"/>
</dbReference>
<dbReference type="Proteomes" id="UP000507140">
    <property type="component" value="Unassembled WGS sequence"/>
</dbReference>
<accession>A0ABM8LKR5</accession>
<reference evidence="1 2" key="1">
    <citation type="submission" date="2020-04" db="EMBL/GenBank/DDBJ databases">
        <authorList>
            <person name="De Canck E."/>
        </authorList>
    </citation>
    <scope>NUCLEOTIDE SEQUENCE [LARGE SCALE GENOMIC DNA]</scope>
    <source>
        <strain evidence="1 2">LMG 3415</strain>
    </source>
</reference>
<name>A0ABM8LKR5_9BURK</name>